<proteinExistence type="predicted"/>
<sequence>MRAAILRFYPNISQVAYKSKRTQIYSWKKAHQKLRAATQANKGGHRKIRYKGTATLLSNDLENEIVRFVNELRNEGVPVLTAMLTIQAKKVAAETAVSPFSASRLLGERVQGSPSDERSSTNTRRAAESSGSR</sequence>
<reference evidence="2" key="1">
    <citation type="journal article" date="2011" name="PLoS Biol.">
        <title>Gene gain and loss during evolution of obligate parasitism in the white rust pathogen of Arabidopsis thaliana.</title>
        <authorList>
            <person name="Kemen E."/>
            <person name="Gardiner A."/>
            <person name="Schultz-Larsen T."/>
            <person name="Kemen A.C."/>
            <person name="Balmuth A.L."/>
            <person name="Robert-Seilaniantz A."/>
            <person name="Bailey K."/>
            <person name="Holub E."/>
            <person name="Studholme D.J."/>
            <person name="Maclean D."/>
            <person name="Jones J.D."/>
        </authorList>
    </citation>
    <scope>NUCLEOTIDE SEQUENCE</scope>
</reference>
<protein>
    <submittedName>
        <fullName evidence="2">Uncharacterized protein AlNc14C34G3094</fullName>
    </submittedName>
</protein>
<organism evidence="2">
    <name type="scientific">Albugo laibachii Nc14</name>
    <dbReference type="NCBI Taxonomy" id="890382"/>
    <lineage>
        <taxon>Eukaryota</taxon>
        <taxon>Sar</taxon>
        <taxon>Stramenopiles</taxon>
        <taxon>Oomycota</taxon>
        <taxon>Peronosporomycetes</taxon>
        <taxon>Albuginales</taxon>
        <taxon>Albuginaceae</taxon>
        <taxon>Albugo</taxon>
    </lineage>
</organism>
<reference evidence="2" key="2">
    <citation type="submission" date="2011-02" db="EMBL/GenBank/DDBJ databases">
        <authorList>
            <person name="MacLean D."/>
        </authorList>
    </citation>
    <scope>NUCLEOTIDE SEQUENCE</scope>
</reference>
<evidence type="ECO:0000256" key="1">
    <source>
        <dbReference type="SAM" id="MobiDB-lite"/>
    </source>
</evidence>
<dbReference type="AlphaFoldDB" id="F0W8G4"/>
<feature type="compositionally biased region" description="Polar residues" evidence="1">
    <location>
        <begin position="120"/>
        <end position="133"/>
    </location>
</feature>
<gene>
    <name evidence="2" type="primary">AlNc14C34G3094</name>
    <name evidence="2" type="ORF">ALNC14_035620</name>
</gene>
<dbReference type="EMBL" id="FR824079">
    <property type="protein sequence ID" value="CCA17419.1"/>
    <property type="molecule type" value="Genomic_DNA"/>
</dbReference>
<name>F0W8G4_9STRA</name>
<accession>F0W8G4</accession>
<feature type="region of interest" description="Disordered" evidence="1">
    <location>
        <begin position="107"/>
        <end position="133"/>
    </location>
</feature>
<dbReference type="HOGENOM" id="CLU_031434_2_3_1"/>
<evidence type="ECO:0000313" key="2">
    <source>
        <dbReference type="EMBL" id="CCA17419.1"/>
    </source>
</evidence>